<comment type="caution">
    <text evidence="7">The sequence shown here is derived from an EMBL/GenBank/DDBJ whole genome shotgun (WGS) entry which is preliminary data.</text>
</comment>
<feature type="transmembrane region" description="Helical" evidence="6">
    <location>
        <begin position="20"/>
        <end position="42"/>
    </location>
</feature>
<dbReference type="EMBL" id="JAFIRR010000033">
    <property type="protein sequence ID" value="MCO6415762.1"/>
    <property type="molecule type" value="Genomic_DNA"/>
</dbReference>
<dbReference type="RefSeq" id="WP_252952361.1">
    <property type="nucleotide sequence ID" value="NZ_JAFIRR010000033.1"/>
</dbReference>
<evidence type="ECO:0000313" key="7">
    <source>
        <dbReference type="EMBL" id="MCO6415762.1"/>
    </source>
</evidence>
<reference evidence="7 8" key="1">
    <citation type="submission" date="2021-12" db="EMBL/GenBank/DDBJ databases">
        <title>Siccirubricoccus leaddurans sp. nov., a high concentration Zn2+ tolerance bacterium.</title>
        <authorList>
            <person name="Cao Y."/>
        </authorList>
    </citation>
    <scope>NUCLEOTIDE SEQUENCE [LARGE SCALE GENOMIC DNA]</scope>
    <source>
        <strain evidence="7 8">KC 17139</strain>
    </source>
</reference>
<dbReference type="PANTHER" id="PTHR30086">
    <property type="entry name" value="ARGININE EXPORTER PROTEIN ARGO"/>
    <property type="match status" value="1"/>
</dbReference>
<feature type="transmembrane region" description="Helical" evidence="6">
    <location>
        <begin position="187"/>
        <end position="208"/>
    </location>
</feature>
<evidence type="ECO:0000256" key="5">
    <source>
        <dbReference type="ARBA" id="ARBA00023136"/>
    </source>
</evidence>
<dbReference type="Proteomes" id="UP001523392">
    <property type="component" value="Unassembled WGS sequence"/>
</dbReference>
<dbReference type="InterPro" id="IPR001123">
    <property type="entry name" value="LeuE-type"/>
</dbReference>
<evidence type="ECO:0000256" key="6">
    <source>
        <dbReference type="SAM" id="Phobius"/>
    </source>
</evidence>
<gene>
    <name evidence="7" type="ORF">JYK14_06155</name>
</gene>
<dbReference type="PANTHER" id="PTHR30086:SF20">
    <property type="entry name" value="ARGININE EXPORTER PROTEIN ARGO-RELATED"/>
    <property type="match status" value="1"/>
</dbReference>
<organism evidence="7 8">
    <name type="scientific">Siccirubricoccus soli</name>
    <dbReference type="NCBI Taxonomy" id="2899147"/>
    <lineage>
        <taxon>Bacteria</taxon>
        <taxon>Pseudomonadati</taxon>
        <taxon>Pseudomonadota</taxon>
        <taxon>Alphaproteobacteria</taxon>
        <taxon>Acetobacterales</taxon>
        <taxon>Roseomonadaceae</taxon>
        <taxon>Siccirubricoccus</taxon>
    </lineage>
</organism>
<dbReference type="Pfam" id="PF01810">
    <property type="entry name" value="LysE"/>
    <property type="match status" value="1"/>
</dbReference>
<feature type="transmembrane region" description="Helical" evidence="6">
    <location>
        <begin position="121"/>
        <end position="142"/>
    </location>
</feature>
<protein>
    <submittedName>
        <fullName evidence="7">LysE family transporter</fullName>
    </submittedName>
</protein>
<evidence type="ECO:0000256" key="1">
    <source>
        <dbReference type="ARBA" id="ARBA00004651"/>
    </source>
</evidence>
<name>A0ABT1D1G5_9PROT</name>
<accession>A0ABT1D1G5</accession>
<proteinExistence type="predicted"/>
<feature type="transmembrane region" description="Helical" evidence="6">
    <location>
        <begin position="154"/>
        <end position="175"/>
    </location>
</feature>
<keyword evidence="3 6" id="KW-0812">Transmembrane</keyword>
<evidence type="ECO:0000313" key="8">
    <source>
        <dbReference type="Proteomes" id="UP001523392"/>
    </source>
</evidence>
<evidence type="ECO:0000256" key="4">
    <source>
        <dbReference type="ARBA" id="ARBA00022989"/>
    </source>
</evidence>
<keyword evidence="5 6" id="KW-0472">Membrane</keyword>
<keyword evidence="2" id="KW-1003">Cell membrane</keyword>
<evidence type="ECO:0000256" key="2">
    <source>
        <dbReference type="ARBA" id="ARBA00022475"/>
    </source>
</evidence>
<keyword evidence="8" id="KW-1185">Reference proteome</keyword>
<feature type="transmembrane region" description="Helical" evidence="6">
    <location>
        <begin position="82"/>
        <end position="100"/>
    </location>
</feature>
<keyword evidence="4 6" id="KW-1133">Transmembrane helix</keyword>
<feature type="transmembrane region" description="Helical" evidence="6">
    <location>
        <begin position="49"/>
        <end position="70"/>
    </location>
</feature>
<sequence>MNGQGCPVPAQDLAPLIGFLASYLLLLLTPGPNMLAVGSLAAARGLRGALPLCLGIALGAGTLATLLLVATEALARQANSLAPLRLVGAAALLALALRLARGRRLPQAELPPPSRLGSLMAGYCVAIGNPLTASFFAAQFLGMTALPGSPAPKPALVVTAMATAFAANVILAALLSGTRARRLAASWAARVRLVAAFGLTAAAAAMAWDVMWE</sequence>
<comment type="subcellular location">
    <subcellularLocation>
        <location evidence="1">Cell membrane</location>
        <topology evidence="1">Multi-pass membrane protein</topology>
    </subcellularLocation>
</comment>
<evidence type="ECO:0000256" key="3">
    <source>
        <dbReference type="ARBA" id="ARBA00022692"/>
    </source>
</evidence>